<keyword evidence="4 6" id="KW-0949">S-adenosyl-L-methionine</keyword>
<comment type="catalytic activity">
    <reaction evidence="6">
        <text>adenosine(37) in tRNA1(Val) + S-adenosyl-L-methionine = N(6)-methyladenosine(37) in tRNA1(Val) + S-adenosyl-L-homocysteine + H(+)</text>
        <dbReference type="Rhea" id="RHEA:43160"/>
        <dbReference type="Rhea" id="RHEA-COMP:10369"/>
        <dbReference type="Rhea" id="RHEA-COMP:10370"/>
        <dbReference type="ChEBI" id="CHEBI:15378"/>
        <dbReference type="ChEBI" id="CHEBI:57856"/>
        <dbReference type="ChEBI" id="CHEBI:59789"/>
        <dbReference type="ChEBI" id="CHEBI:74411"/>
        <dbReference type="ChEBI" id="CHEBI:74449"/>
        <dbReference type="EC" id="2.1.1.223"/>
    </reaction>
</comment>
<evidence type="ECO:0000313" key="8">
    <source>
        <dbReference type="EMBL" id="CCO49301.1"/>
    </source>
</evidence>
<keyword evidence="5 6" id="KW-0819">tRNA processing</keyword>
<dbReference type="PANTHER" id="PTHR47739">
    <property type="entry name" value="TRNA1(VAL) (ADENINE(37)-N6)-METHYLTRANSFERASE"/>
    <property type="match status" value="1"/>
</dbReference>
<dbReference type="PROSITE" id="PS00092">
    <property type="entry name" value="N6_MTASE"/>
    <property type="match status" value="1"/>
</dbReference>
<feature type="domain" description="Methyltransferase small" evidence="7">
    <location>
        <begin position="39"/>
        <end position="126"/>
    </location>
</feature>
<dbReference type="GO" id="GO:0016430">
    <property type="term" value="F:tRNA (adenine-N6)-methyltransferase activity"/>
    <property type="evidence" value="ECO:0007669"/>
    <property type="project" value="UniProtKB-UniRule"/>
</dbReference>
<evidence type="ECO:0000256" key="5">
    <source>
        <dbReference type="ARBA" id="ARBA00022694"/>
    </source>
</evidence>
<proteinExistence type="inferred from homology"/>
<keyword evidence="1 6" id="KW-0963">Cytoplasm</keyword>
<evidence type="ECO:0000313" key="9">
    <source>
        <dbReference type="Proteomes" id="UP000018211"/>
    </source>
</evidence>
<dbReference type="InterPro" id="IPR002052">
    <property type="entry name" value="DNA_methylase_N6_adenine_CS"/>
</dbReference>
<organism evidence="8 9">
    <name type="scientific">Vibrio nigripulchritudo SOn1</name>
    <dbReference type="NCBI Taxonomy" id="1238450"/>
    <lineage>
        <taxon>Bacteria</taxon>
        <taxon>Pseudomonadati</taxon>
        <taxon>Pseudomonadota</taxon>
        <taxon>Gammaproteobacteria</taxon>
        <taxon>Vibrionales</taxon>
        <taxon>Vibrionaceae</taxon>
        <taxon>Vibrio</taxon>
    </lineage>
</organism>
<dbReference type="SUPFAM" id="SSF53335">
    <property type="entry name" value="S-adenosyl-L-methionine-dependent methyltransferases"/>
    <property type="match status" value="1"/>
</dbReference>
<comment type="similarity">
    <text evidence="6">Belongs to the methyltransferase superfamily. tRNA (adenine-N(6)-)-methyltransferase family.</text>
</comment>
<dbReference type="AlphaFoldDB" id="A0AAV2VXH1"/>
<evidence type="ECO:0000259" key="7">
    <source>
        <dbReference type="Pfam" id="PF05175"/>
    </source>
</evidence>
<dbReference type="EMBL" id="CAOF01000176">
    <property type="protein sequence ID" value="CCO49301.1"/>
    <property type="molecule type" value="Genomic_DNA"/>
</dbReference>
<reference evidence="8 9" key="1">
    <citation type="journal article" date="2013" name="ISME J.">
        <title>Comparative genomics of pathogenic lineages of Vibrio nigripulchritudo identifies virulence-associated traits.</title>
        <authorList>
            <person name="Goudenege D."/>
            <person name="Labreuche Y."/>
            <person name="Krin E."/>
            <person name="Ansquer D."/>
            <person name="Mangenot S."/>
            <person name="Calteau A."/>
            <person name="Medigue C."/>
            <person name="Mazel D."/>
            <person name="Polz M.F."/>
            <person name="Le Roux F."/>
        </authorList>
    </citation>
    <scope>NUCLEOTIDE SEQUENCE [LARGE SCALE GENOMIC DNA]</scope>
    <source>
        <strain evidence="8 9">SOn1</strain>
    </source>
</reference>
<evidence type="ECO:0000256" key="3">
    <source>
        <dbReference type="ARBA" id="ARBA00022679"/>
    </source>
</evidence>
<sequence>MKNRTKDFQFKQFKIRGGRSGMPVSTDGVLLGAWASIPPAGQLLDIGTGTGLLSLMCAQRSDDNLVITSVELEQDAFEAASLNFADSPWSQKIRPVCGDILNLSFDTQFDAIICNPPYFNSGEQALDTRRADARHTNTLTHSALMKTCRAHLTDTGSASFVLPVVEGEQCIEIAQAQGWHLSQCCRVQTTARKPATRLLFALTKQPCETQESSLVINQGNGYSSEFIALTQDFYLKM</sequence>
<dbReference type="CDD" id="cd02440">
    <property type="entry name" value="AdoMet_MTases"/>
    <property type="match status" value="1"/>
</dbReference>
<dbReference type="EC" id="2.1.1.223" evidence="6"/>
<keyword evidence="3 6" id="KW-0808">Transferase</keyword>
<dbReference type="GO" id="GO:0032259">
    <property type="term" value="P:methylation"/>
    <property type="evidence" value="ECO:0007669"/>
    <property type="project" value="UniProtKB-KW"/>
</dbReference>
<evidence type="ECO:0000256" key="4">
    <source>
        <dbReference type="ARBA" id="ARBA00022691"/>
    </source>
</evidence>
<dbReference type="HAMAP" id="MF_01872">
    <property type="entry name" value="tRNA_methyltr_YfiC"/>
    <property type="match status" value="1"/>
</dbReference>
<dbReference type="RefSeq" id="WP_022613472.1">
    <property type="nucleotide sequence ID" value="NZ_LK391965.1"/>
</dbReference>
<dbReference type="GO" id="GO:0005737">
    <property type="term" value="C:cytoplasm"/>
    <property type="evidence" value="ECO:0007669"/>
    <property type="project" value="UniProtKB-SubCell"/>
</dbReference>
<keyword evidence="2 6" id="KW-0489">Methyltransferase</keyword>
<comment type="function">
    <text evidence="6">Specifically methylates the adenine in position 37 of tRNA(1)(Val) (anticodon cmo5UAC).</text>
</comment>
<evidence type="ECO:0000256" key="2">
    <source>
        <dbReference type="ARBA" id="ARBA00022603"/>
    </source>
</evidence>
<dbReference type="InterPro" id="IPR007848">
    <property type="entry name" value="Small_mtfrase_dom"/>
</dbReference>
<name>A0AAV2VXH1_9VIBR</name>
<dbReference type="InterPro" id="IPR022882">
    <property type="entry name" value="tRNA_adenine-N6_MeTrfase"/>
</dbReference>
<comment type="subcellular location">
    <subcellularLocation>
        <location evidence="6">Cytoplasm</location>
    </subcellularLocation>
</comment>
<dbReference type="InterPro" id="IPR050210">
    <property type="entry name" value="tRNA_Adenine-N(6)_MTase"/>
</dbReference>
<gene>
    <name evidence="8" type="ORF">VIBNISOn1_800084</name>
</gene>
<dbReference type="PANTHER" id="PTHR47739:SF1">
    <property type="entry name" value="TRNA1(VAL) (ADENINE(37)-N6)-METHYLTRANSFERASE"/>
    <property type="match status" value="1"/>
</dbReference>
<dbReference type="GO" id="GO:0003676">
    <property type="term" value="F:nucleic acid binding"/>
    <property type="evidence" value="ECO:0007669"/>
    <property type="project" value="InterPro"/>
</dbReference>
<dbReference type="GO" id="GO:0008033">
    <property type="term" value="P:tRNA processing"/>
    <property type="evidence" value="ECO:0007669"/>
    <property type="project" value="UniProtKB-UniRule"/>
</dbReference>
<protein>
    <recommendedName>
        <fullName evidence="6">tRNA1(Val) (adenine(37)-N6)-methyltransferase</fullName>
        <ecNumber evidence="6">2.1.1.223</ecNumber>
    </recommendedName>
    <alternativeName>
        <fullName evidence="6">tRNA m6A37 methyltransferase</fullName>
    </alternativeName>
</protein>
<evidence type="ECO:0000256" key="6">
    <source>
        <dbReference type="HAMAP-Rule" id="MF_01872"/>
    </source>
</evidence>
<dbReference type="Gene3D" id="3.40.50.150">
    <property type="entry name" value="Vaccinia Virus protein VP39"/>
    <property type="match status" value="1"/>
</dbReference>
<dbReference type="Proteomes" id="UP000018211">
    <property type="component" value="Unassembled WGS sequence"/>
</dbReference>
<evidence type="ECO:0000256" key="1">
    <source>
        <dbReference type="ARBA" id="ARBA00022490"/>
    </source>
</evidence>
<dbReference type="InterPro" id="IPR029063">
    <property type="entry name" value="SAM-dependent_MTases_sf"/>
</dbReference>
<accession>A0AAV2VXH1</accession>
<comment type="caution">
    <text evidence="8">The sequence shown here is derived from an EMBL/GenBank/DDBJ whole genome shotgun (WGS) entry which is preliminary data.</text>
</comment>
<dbReference type="Pfam" id="PF05175">
    <property type="entry name" value="MTS"/>
    <property type="match status" value="1"/>
</dbReference>